<proteinExistence type="predicted"/>
<organism evidence="3 4">
    <name type="scientific">Diversispora eburnea</name>
    <dbReference type="NCBI Taxonomy" id="1213867"/>
    <lineage>
        <taxon>Eukaryota</taxon>
        <taxon>Fungi</taxon>
        <taxon>Fungi incertae sedis</taxon>
        <taxon>Mucoromycota</taxon>
        <taxon>Glomeromycotina</taxon>
        <taxon>Glomeromycetes</taxon>
        <taxon>Diversisporales</taxon>
        <taxon>Diversisporaceae</taxon>
        <taxon>Diversispora</taxon>
    </lineage>
</organism>
<dbReference type="InterPro" id="IPR000326">
    <property type="entry name" value="PAP2/HPO"/>
</dbReference>
<dbReference type="OrthoDB" id="302705at2759"/>
<accession>A0A9N9A1Y1</accession>
<sequence>MAIEEWRGIKGMMVVSFDTRMWLPLVVFTALSYIRDFCSIYSIAGGAALTLIAKILKHIIRQPRPISPISPNNHANIKSKNSTIKKRKSYGMPSAHSSITIYFATFISLQLFSSSLPYFTKLLSSIIISITALSVVWSRVKLGHHTKSQVIAGVILGFSFGLIWDIWWWKEWNSRLIKLRLDGKLGWDEITILINFINNGLVIN</sequence>
<evidence type="ECO:0000259" key="2">
    <source>
        <dbReference type="SMART" id="SM00014"/>
    </source>
</evidence>
<evidence type="ECO:0000256" key="1">
    <source>
        <dbReference type="SAM" id="Phobius"/>
    </source>
</evidence>
<keyword evidence="1" id="KW-1133">Transmembrane helix</keyword>
<dbReference type="SUPFAM" id="SSF48317">
    <property type="entry name" value="Acid phosphatase/Vanadium-dependent haloperoxidase"/>
    <property type="match status" value="1"/>
</dbReference>
<feature type="transmembrane region" description="Helical" evidence="1">
    <location>
        <begin position="118"/>
        <end position="138"/>
    </location>
</feature>
<dbReference type="Pfam" id="PF01569">
    <property type="entry name" value="PAP2"/>
    <property type="match status" value="1"/>
</dbReference>
<feature type="transmembrane region" description="Helical" evidence="1">
    <location>
        <begin position="150"/>
        <end position="169"/>
    </location>
</feature>
<dbReference type="AlphaFoldDB" id="A0A9N9A1Y1"/>
<reference evidence="3" key="1">
    <citation type="submission" date="2021-06" db="EMBL/GenBank/DDBJ databases">
        <authorList>
            <person name="Kallberg Y."/>
            <person name="Tangrot J."/>
            <person name="Rosling A."/>
        </authorList>
    </citation>
    <scope>NUCLEOTIDE SEQUENCE</scope>
    <source>
        <strain evidence="3">AZ414A</strain>
    </source>
</reference>
<evidence type="ECO:0000313" key="4">
    <source>
        <dbReference type="Proteomes" id="UP000789706"/>
    </source>
</evidence>
<dbReference type="EMBL" id="CAJVPK010000472">
    <property type="protein sequence ID" value="CAG8514847.1"/>
    <property type="molecule type" value="Genomic_DNA"/>
</dbReference>
<gene>
    <name evidence="3" type="ORF">DEBURN_LOCUS5364</name>
</gene>
<protein>
    <submittedName>
        <fullName evidence="3">9303_t:CDS:1</fullName>
    </submittedName>
</protein>
<dbReference type="PANTHER" id="PTHR14969:SF13">
    <property type="entry name" value="AT30094P"/>
    <property type="match status" value="1"/>
</dbReference>
<name>A0A9N9A1Y1_9GLOM</name>
<feature type="domain" description="Phosphatidic acid phosphatase type 2/haloperoxidase" evidence="2">
    <location>
        <begin position="39"/>
        <end position="165"/>
    </location>
</feature>
<dbReference type="PANTHER" id="PTHR14969">
    <property type="entry name" value="SPHINGOSINE-1-PHOSPHATE PHOSPHOHYDROLASE"/>
    <property type="match status" value="1"/>
</dbReference>
<dbReference type="InterPro" id="IPR036938">
    <property type="entry name" value="PAP2/HPO_sf"/>
</dbReference>
<dbReference type="SMART" id="SM00014">
    <property type="entry name" value="acidPPc"/>
    <property type="match status" value="1"/>
</dbReference>
<feature type="transmembrane region" description="Helical" evidence="1">
    <location>
        <begin position="90"/>
        <end position="112"/>
    </location>
</feature>
<dbReference type="Gene3D" id="1.20.144.10">
    <property type="entry name" value="Phosphatidic acid phosphatase type 2/haloperoxidase"/>
    <property type="match status" value="1"/>
</dbReference>
<keyword evidence="1" id="KW-0472">Membrane</keyword>
<evidence type="ECO:0000313" key="3">
    <source>
        <dbReference type="EMBL" id="CAG8514847.1"/>
    </source>
</evidence>
<dbReference type="GO" id="GO:0042392">
    <property type="term" value="F:sphingosine-1-phosphate phosphatase activity"/>
    <property type="evidence" value="ECO:0007669"/>
    <property type="project" value="TreeGrafter"/>
</dbReference>
<keyword evidence="4" id="KW-1185">Reference proteome</keyword>
<keyword evidence="1" id="KW-0812">Transmembrane</keyword>
<dbReference type="Proteomes" id="UP000789706">
    <property type="component" value="Unassembled WGS sequence"/>
</dbReference>
<comment type="caution">
    <text evidence="3">The sequence shown here is derived from an EMBL/GenBank/DDBJ whole genome shotgun (WGS) entry which is preliminary data.</text>
</comment>